<evidence type="ECO:0000256" key="1">
    <source>
        <dbReference type="ARBA" id="ARBA00001255"/>
    </source>
</evidence>
<dbReference type="Pfam" id="PF16499">
    <property type="entry name" value="Melibiase_2"/>
    <property type="match status" value="1"/>
</dbReference>
<keyword evidence="8" id="KW-1185">Reference proteome</keyword>
<comment type="caution">
    <text evidence="7">The sequence shown here is derived from an EMBL/GenBank/DDBJ whole genome shotgun (WGS) entry which is preliminary data.</text>
</comment>
<dbReference type="EMBL" id="CAJVPJ010000257">
    <property type="protein sequence ID" value="CAG8502666.1"/>
    <property type="molecule type" value="Genomic_DNA"/>
</dbReference>
<comment type="similarity">
    <text evidence="2 6">Belongs to the glycosyl hydrolase 27 family.</text>
</comment>
<gene>
    <name evidence="7" type="ORF">POCULU_LOCUS2654</name>
</gene>
<evidence type="ECO:0000256" key="5">
    <source>
        <dbReference type="ARBA" id="ARBA00023295"/>
    </source>
</evidence>
<dbReference type="Gene3D" id="3.20.20.70">
    <property type="entry name" value="Aldolase class I"/>
    <property type="match status" value="1"/>
</dbReference>
<accession>A0A9N8ZPL3</accession>
<dbReference type="GO" id="GO:0005975">
    <property type="term" value="P:carbohydrate metabolic process"/>
    <property type="evidence" value="ECO:0007669"/>
    <property type="project" value="InterPro"/>
</dbReference>
<proteinExistence type="inferred from homology"/>
<dbReference type="EC" id="3.2.1.22" evidence="3 6"/>
<evidence type="ECO:0000256" key="2">
    <source>
        <dbReference type="ARBA" id="ARBA00009743"/>
    </source>
</evidence>
<keyword evidence="6" id="KW-1015">Disulfide bond</keyword>
<dbReference type="PANTHER" id="PTHR11452:SF75">
    <property type="entry name" value="ALPHA-GALACTOSIDASE MEL1"/>
    <property type="match status" value="1"/>
</dbReference>
<comment type="catalytic activity">
    <reaction evidence="1 6">
        <text>Hydrolysis of terminal, non-reducing alpha-D-galactose residues in alpha-D-galactosides, including galactose oligosaccharides, galactomannans and galactolipids.</text>
        <dbReference type="EC" id="3.2.1.22"/>
    </reaction>
</comment>
<dbReference type="InterPro" id="IPR002241">
    <property type="entry name" value="Glyco_hydro_27"/>
</dbReference>
<protein>
    <recommendedName>
        <fullName evidence="3 6">Alpha-galactosidase</fullName>
        <ecNumber evidence="3 6">3.2.1.22</ecNumber>
    </recommendedName>
    <alternativeName>
        <fullName evidence="6">Melibiase</fullName>
    </alternativeName>
</protein>
<evidence type="ECO:0000256" key="6">
    <source>
        <dbReference type="RuleBase" id="RU361168"/>
    </source>
</evidence>
<dbReference type="OrthoDB" id="5795902at2759"/>
<dbReference type="AlphaFoldDB" id="A0A9N8ZPL3"/>
<organism evidence="7 8">
    <name type="scientific">Paraglomus occultum</name>
    <dbReference type="NCBI Taxonomy" id="144539"/>
    <lineage>
        <taxon>Eukaryota</taxon>
        <taxon>Fungi</taxon>
        <taxon>Fungi incertae sedis</taxon>
        <taxon>Mucoromycota</taxon>
        <taxon>Glomeromycotina</taxon>
        <taxon>Glomeromycetes</taxon>
        <taxon>Paraglomerales</taxon>
        <taxon>Paraglomeraceae</taxon>
        <taxon>Paraglomus</taxon>
    </lineage>
</organism>
<dbReference type="PANTHER" id="PTHR11452">
    <property type="entry name" value="ALPHA-GALACTOSIDASE/ALPHA-N-ACETYLGALACTOSAMINIDASE"/>
    <property type="match status" value="1"/>
</dbReference>
<evidence type="ECO:0000313" key="7">
    <source>
        <dbReference type="EMBL" id="CAG8502666.1"/>
    </source>
</evidence>
<keyword evidence="5 6" id="KW-0326">Glycosidase</keyword>
<evidence type="ECO:0000256" key="3">
    <source>
        <dbReference type="ARBA" id="ARBA00012755"/>
    </source>
</evidence>
<dbReference type="PROSITE" id="PS00512">
    <property type="entry name" value="ALPHA_GALACTOSIDASE"/>
    <property type="match status" value="1"/>
</dbReference>
<dbReference type="SUPFAM" id="SSF51445">
    <property type="entry name" value="(Trans)glycosidases"/>
    <property type="match status" value="1"/>
</dbReference>
<reference evidence="7" key="1">
    <citation type="submission" date="2021-06" db="EMBL/GenBank/DDBJ databases">
        <authorList>
            <person name="Kallberg Y."/>
            <person name="Tangrot J."/>
            <person name="Rosling A."/>
        </authorList>
    </citation>
    <scope>NUCLEOTIDE SEQUENCE</scope>
    <source>
        <strain evidence="7">IA702</strain>
    </source>
</reference>
<dbReference type="InterPro" id="IPR013785">
    <property type="entry name" value="Aldolase_TIM"/>
</dbReference>
<dbReference type="InterPro" id="IPR000111">
    <property type="entry name" value="Glyco_hydro_27/36_CS"/>
</dbReference>
<dbReference type="GO" id="GO:0004557">
    <property type="term" value="F:alpha-galactosidase activity"/>
    <property type="evidence" value="ECO:0007669"/>
    <property type="project" value="UniProtKB-EC"/>
</dbReference>
<dbReference type="Proteomes" id="UP000789572">
    <property type="component" value="Unassembled WGS sequence"/>
</dbReference>
<evidence type="ECO:0000313" key="8">
    <source>
        <dbReference type="Proteomes" id="UP000789572"/>
    </source>
</evidence>
<sequence length="111" mass="12514">MSKHSTMASEEHQRWETTDALVRTGLRDVGYRYVNLDDCWQKTRSPSGEILPDENAFPSGMKALADYVHGKDMLFGLVLISPHNTKNFCYCTSLPSCHATRTGFERVESGN</sequence>
<dbReference type="InterPro" id="IPR017853">
    <property type="entry name" value="GH"/>
</dbReference>
<name>A0A9N8ZPL3_9GLOM</name>
<dbReference type="PRINTS" id="PR00740">
    <property type="entry name" value="GLHYDRLASE27"/>
</dbReference>
<evidence type="ECO:0000256" key="4">
    <source>
        <dbReference type="ARBA" id="ARBA00022801"/>
    </source>
</evidence>
<keyword evidence="4 6" id="KW-0378">Hydrolase</keyword>